<dbReference type="Proteomes" id="UP000219050">
    <property type="component" value="Chromosome"/>
</dbReference>
<feature type="transmembrane region" description="Helical" evidence="1">
    <location>
        <begin position="54"/>
        <end position="74"/>
    </location>
</feature>
<gene>
    <name evidence="2" type="ORF">CBW24_09865</name>
</gene>
<keyword evidence="1" id="KW-1133">Transmembrane helix</keyword>
<feature type="transmembrane region" description="Helical" evidence="1">
    <location>
        <begin position="106"/>
        <end position="126"/>
    </location>
</feature>
<feature type="transmembrane region" description="Helical" evidence="1">
    <location>
        <begin position="81"/>
        <end position="100"/>
    </location>
</feature>
<evidence type="ECO:0008006" key="4">
    <source>
        <dbReference type="Google" id="ProtNLM"/>
    </source>
</evidence>
<evidence type="ECO:0000256" key="1">
    <source>
        <dbReference type="SAM" id="Phobius"/>
    </source>
</evidence>
<keyword evidence="3" id="KW-1185">Reference proteome</keyword>
<protein>
    <recommendedName>
        <fullName evidence="4">DoxX family protein</fullName>
    </recommendedName>
</protein>
<sequence length="139" mass="15207">MSDNEALMKKFLETAQSLDRLILALIFASYAYSGLNLSVRTASASDLAMLSPDHSIATIALRALLATVTIWLFFGVRTRVMALIGLVLYVTSVALQHTASNGQMELNLWLLTVPLLSLPLILFGGGRFSLYRAGWKGIF</sequence>
<keyword evidence="1" id="KW-0812">Transmembrane</keyword>
<dbReference type="EMBL" id="CP021404">
    <property type="protein sequence ID" value="ATI42286.1"/>
    <property type="molecule type" value="Genomic_DNA"/>
</dbReference>
<organism evidence="2 3">
    <name type="scientific">Pacificitalea manganoxidans</name>
    <dbReference type="NCBI Taxonomy" id="1411902"/>
    <lineage>
        <taxon>Bacteria</taxon>
        <taxon>Pseudomonadati</taxon>
        <taxon>Pseudomonadota</taxon>
        <taxon>Alphaproteobacteria</taxon>
        <taxon>Rhodobacterales</taxon>
        <taxon>Paracoccaceae</taxon>
        <taxon>Pacificitalea</taxon>
    </lineage>
</organism>
<dbReference type="AlphaFoldDB" id="A0A291LZY8"/>
<keyword evidence="1" id="KW-0472">Membrane</keyword>
<evidence type="ECO:0000313" key="2">
    <source>
        <dbReference type="EMBL" id="ATI42286.1"/>
    </source>
</evidence>
<proteinExistence type="predicted"/>
<feature type="transmembrane region" description="Helical" evidence="1">
    <location>
        <begin position="21"/>
        <end position="42"/>
    </location>
</feature>
<name>A0A291LZY8_9RHOB</name>
<accession>A0A291LZY8</accession>
<dbReference type="KEGG" id="cmag:CBW24_09865"/>
<reference evidence="2 3" key="1">
    <citation type="submission" date="2017-05" db="EMBL/GenBank/DDBJ databases">
        <title>Comparative genomic and metabolic analysis of manganese-oxidizing mechanisms in Celeribater manganoxidans DY25T: its adaption to the environment of polymetallic nodule.</title>
        <authorList>
            <person name="Wang X."/>
        </authorList>
    </citation>
    <scope>NUCLEOTIDE SEQUENCE [LARGE SCALE GENOMIC DNA]</scope>
    <source>
        <strain evidence="2 3">DY25</strain>
    </source>
</reference>
<evidence type="ECO:0000313" key="3">
    <source>
        <dbReference type="Proteomes" id="UP000219050"/>
    </source>
</evidence>